<dbReference type="Gene3D" id="3.30.420.10">
    <property type="entry name" value="Ribonuclease H-like superfamily/Ribonuclease H"/>
    <property type="match status" value="1"/>
</dbReference>
<protein>
    <recommendedName>
        <fullName evidence="1">Integrase catalytic domain-containing protein</fullName>
    </recommendedName>
</protein>
<dbReference type="SUPFAM" id="SSF53098">
    <property type="entry name" value="Ribonuclease H-like"/>
    <property type="match status" value="1"/>
</dbReference>
<evidence type="ECO:0000313" key="3">
    <source>
        <dbReference type="Proteomes" id="UP000563523"/>
    </source>
</evidence>
<evidence type="ECO:0000313" key="2">
    <source>
        <dbReference type="EMBL" id="NVY96442.1"/>
    </source>
</evidence>
<dbReference type="AlphaFoldDB" id="A0A850R716"/>
<comment type="caution">
    <text evidence="2">The sequence shown here is derived from an EMBL/GenBank/DDBJ whole genome shotgun (WGS) entry which is preliminary data.</text>
</comment>
<accession>A0A850R716</accession>
<dbReference type="InterPro" id="IPR012337">
    <property type="entry name" value="RNaseH-like_sf"/>
</dbReference>
<dbReference type="InterPro" id="IPR001584">
    <property type="entry name" value="Integrase_cat-core"/>
</dbReference>
<dbReference type="RefSeq" id="WP_176942600.1">
    <property type="nucleotide sequence ID" value="NZ_JABZEC010000003.1"/>
</dbReference>
<reference evidence="2 3" key="1">
    <citation type="submission" date="2020-06" db="EMBL/GenBank/DDBJ databases">
        <authorList>
            <person name="Kang J."/>
        </authorList>
    </citation>
    <scope>NUCLEOTIDE SEQUENCE [LARGE SCALE GENOMIC DNA]</scope>
    <source>
        <strain evidence="2 3">DCY120</strain>
    </source>
</reference>
<dbReference type="Proteomes" id="UP000563523">
    <property type="component" value="Unassembled WGS sequence"/>
</dbReference>
<sequence>MDASKEIWFGSHKATLHLVIDDHSRMVVGAHFAAEETLQGYYHVLVQILHDFGAPAKFLTDNRLTFNYVKKRVLPQRITRSHVLVMSEKLSVLN</sequence>
<feature type="domain" description="Integrase catalytic" evidence="1">
    <location>
        <begin position="1"/>
        <end position="94"/>
    </location>
</feature>
<dbReference type="InterPro" id="IPR036397">
    <property type="entry name" value="RNaseH_sf"/>
</dbReference>
<evidence type="ECO:0000259" key="1">
    <source>
        <dbReference type="PROSITE" id="PS50994"/>
    </source>
</evidence>
<keyword evidence="3" id="KW-1185">Reference proteome</keyword>
<dbReference type="PROSITE" id="PS50994">
    <property type="entry name" value="INTEGRASE"/>
    <property type="match status" value="1"/>
</dbReference>
<dbReference type="GO" id="GO:0015074">
    <property type="term" value="P:DNA integration"/>
    <property type="evidence" value="ECO:0007669"/>
    <property type="project" value="InterPro"/>
</dbReference>
<dbReference type="GO" id="GO:0003676">
    <property type="term" value="F:nucleic acid binding"/>
    <property type="evidence" value="ECO:0007669"/>
    <property type="project" value="InterPro"/>
</dbReference>
<gene>
    <name evidence="2" type="ORF">HU830_04550</name>
</gene>
<name>A0A850R716_9LACO</name>
<organism evidence="2 3">
    <name type="scientific">Bombilactobacillus apium</name>
    <dbReference type="NCBI Taxonomy" id="2675299"/>
    <lineage>
        <taxon>Bacteria</taxon>
        <taxon>Bacillati</taxon>
        <taxon>Bacillota</taxon>
        <taxon>Bacilli</taxon>
        <taxon>Lactobacillales</taxon>
        <taxon>Lactobacillaceae</taxon>
        <taxon>Bombilactobacillus</taxon>
    </lineage>
</organism>
<dbReference type="EMBL" id="JABZEC010000003">
    <property type="protein sequence ID" value="NVY96442.1"/>
    <property type="molecule type" value="Genomic_DNA"/>
</dbReference>
<proteinExistence type="predicted"/>